<organism evidence="1 2">
    <name type="scientific">Blastococcus brunescens</name>
    <dbReference type="NCBI Taxonomy" id="1564165"/>
    <lineage>
        <taxon>Bacteria</taxon>
        <taxon>Bacillati</taxon>
        <taxon>Actinomycetota</taxon>
        <taxon>Actinomycetes</taxon>
        <taxon>Geodermatophilales</taxon>
        <taxon>Geodermatophilaceae</taxon>
        <taxon>Blastococcus</taxon>
    </lineage>
</organism>
<gene>
    <name evidence="1" type="ORF">U6N30_03675</name>
</gene>
<proteinExistence type="predicted"/>
<keyword evidence="2" id="KW-1185">Reference proteome</keyword>
<evidence type="ECO:0008006" key="3">
    <source>
        <dbReference type="Google" id="ProtNLM"/>
    </source>
</evidence>
<dbReference type="EMBL" id="CP141261">
    <property type="protein sequence ID" value="WRL64854.1"/>
    <property type="molecule type" value="Genomic_DNA"/>
</dbReference>
<name>A0ABZ1B211_9ACTN</name>
<protein>
    <recommendedName>
        <fullName evidence="3">SpoIID/LytB domain-containing protein</fullName>
    </recommendedName>
</protein>
<dbReference type="Proteomes" id="UP001324287">
    <property type="component" value="Chromosome"/>
</dbReference>
<accession>A0ABZ1B211</accession>
<sequence>MLTSAAGRTPAALVGILTLLLSGLAGVTGGVAQAAPSPDITLIGHGFGHGRGLSQWGAYGYATRSGWSHQEILGHYYGGTTPSDIGDPQISVVLTWLDGTAPTVTSGQTFVVDGRQLPAGSAARIGRNADGSWQLTTLSGCTGAVTGSSRITTPTVATAGPPATYGQLLTLCGPQARGYRGALTVVWDGVLHTVNVLAMDDYLRGVLPREMPASWGTQPGVRA</sequence>
<evidence type="ECO:0000313" key="2">
    <source>
        <dbReference type="Proteomes" id="UP001324287"/>
    </source>
</evidence>
<evidence type="ECO:0000313" key="1">
    <source>
        <dbReference type="EMBL" id="WRL64854.1"/>
    </source>
</evidence>
<dbReference type="RefSeq" id="WP_324276179.1">
    <property type="nucleotide sequence ID" value="NZ_CP141261.1"/>
</dbReference>
<reference evidence="1 2" key="1">
    <citation type="submission" date="2023-12" db="EMBL/GenBank/DDBJ databases">
        <title>Blastococcus brunescens sp. nov., an actonobacterium isolated from sandstone collected in sahara desert.</title>
        <authorList>
            <person name="Gtari M."/>
            <person name="Ghodhbane F."/>
        </authorList>
    </citation>
    <scope>NUCLEOTIDE SEQUENCE [LARGE SCALE GENOMIC DNA]</scope>
    <source>
        <strain evidence="1 2">BMG 8361</strain>
    </source>
</reference>